<dbReference type="Gene3D" id="2.30.110.10">
    <property type="entry name" value="Electron Transport, Fmn-binding Protein, Chain A"/>
    <property type="match status" value="1"/>
</dbReference>
<name>A0A327L943_9BRAD</name>
<proteinExistence type="predicted"/>
<dbReference type="NCBIfam" id="TIGR03618">
    <property type="entry name" value="Rv1155_F420"/>
    <property type="match status" value="1"/>
</dbReference>
<dbReference type="Proteomes" id="UP000249130">
    <property type="component" value="Unassembled WGS sequence"/>
</dbReference>
<evidence type="ECO:0000259" key="2">
    <source>
        <dbReference type="Pfam" id="PF01243"/>
    </source>
</evidence>
<dbReference type="PANTHER" id="PTHR35176">
    <property type="entry name" value="HEME OXYGENASE HI_0854-RELATED"/>
    <property type="match status" value="1"/>
</dbReference>
<dbReference type="GO" id="GO:0070967">
    <property type="term" value="F:coenzyme F420 binding"/>
    <property type="evidence" value="ECO:0007669"/>
    <property type="project" value="TreeGrafter"/>
</dbReference>
<dbReference type="SUPFAM" id="SSF50475">
    <property type="entry name" value="FMN-binding split barrel"/>
    <property type="match status" value="1"/>
</dbReference>
<dbReference type="RefSeq" id="WP_111418935.1">
    <property type="nucleotide sequence ID" value="NZ_NPEX01000053.1"/>
</dbReference>
<dbReference type="OrthoDB" id="2664130at2"/>
<reference evidence="3 4" key="1">
    <citation type="submission" date="2017-07" db="EMBL/GenBank/DDBJ databases">
        <title>Draft Genome Sequences of Select Purple Nonsulfur Bacteria.</title>
        <authorList>
            <person name="Lasarre B."/>
            <person name="Mckinlay J.B."/>
        </authorList>
    </citation>
    <scope>NUCLEOTIDE SEQUENCE [LARGE SCALE GENOMIC DNA]</scope>
    <source>
        <strain evidence="3 4">DSM 5909</strain>
    </source>
</reference>
<dbReference type="PANTHER" id="PTHR35176:SF6">
    <property type="entry name" value="HEME OXYGENASE HI_0854-RELATED"/>
    <property type="match status" value="1"/>
</dbReference>
<gene>
    <name evidence="3" type="ORF">CH341_10185</name>
</gene>
<keyword evidence="1" id="KW-0560">Oxidoreductase</keyword>
<dbReference type="InterPro" id="IPR012349">
    <property type="entry name" value="Split_barrel_FMN-bd"/>
</dbReference>
<dbReference type="GO" id="GO:0005829">
    <property type="term" value="C:cytosol"/>
    <property type="evidence" value="ECO:0007669"/>
    <property type="project" value="TreeGrafter"/>
</dbReference>
<evidence type="ECO:0000313" key="4">
    <source>
        <dbReference type="Proteomes" id="UP000249130"/>
    </source>
</evidence>
<comment type="caution">
    <text evidence="3">The sequence shown here is derived from an EMBL/GenBank/DDBJ whole genome shotgun (WGS) entry which is preliminary data.</text>
</comment>
<dbReference type="InterPro" id="IPR052019">
    <property type="entry name" value="F420H2_bilvrd_red/Heme_oxyg"/>
</dbReference>
<dbReference type="InterPro" id="IPR019920">
    <property type="entry name" value="F420-binding_dom_put"/>
</dbReference>
<accession>A0A327L943</accession>
<dbReference type="EMBL" id="NPEX01000053">
    <property type="protein sequence ID" value="RAI44218.1"/>
    <property type="molecule type" value="Genomic_DNA"/>
</dbReference>
<dbReference type="Pfam" id="PF01243">
    <property type="entry name" value="PNPOx_N"/>
    <property type="match status" value="1"/>
</dbReference>
<evidence type="ECO:0000313" key="3">
    <source>
        <dbReference type="EMBL" id="RAI44218.1"/>
    </source>
</evidence>
<dbReference type="AlphaFoldDB" id="A0A327L943"/>
<organism evidence="3 4">
    <name type="scientific">Rhodoplanes roseus</name>
    <dbReference type="NCBI Taxonomy" id="29409"/>
    <lineage>
        <taxon>Bacteria</taxon>
        <taxon>Pseudomonadati</taxon>
        <taxon>Pseudomonadota</taxon>
        <taxon>Alphaproteobacteria</taxon>
        <taxon>Hyphomicrobiales</taxon>
        <taxon>Nitrobacteraceae</taxon>
        <taxon>Rhodoplanes</taxon>
    </lineage>
</organism>
<keyword evidence="4" id="KW-1185">Reference proteome</keyword>
<dbReference type="GO" id="GO:0016627">
    <property type="term" value="F:oxidoreductase activity, acting on the CH-CH group of donors"/>
    <property type="evidence" value="ECO:0007669"/>
    <property type="project" value="TreeGrafter"/>
</dbReference>
<sequence length="132" mass="14397">MVTPPDAYLDLLQDKKAFASIATVMSDGSPQVTPVWFDYTGGIVRVNTAKGRVKAKTLTQGAPVALAIIDPDNPYRYLQIRGKVRSVTEQGADAHIDSLAKKYLGVDTYPYRQPGEERLSIEIEPISASGMN</sequence>
<evidence type="ECO:0000256" key="1">
    <source>
        <dbReference type="ARBA" id="ARBA00023002"/>
    </source>
</evidence>
<feature type="domain" description="Pyridoxamine 5'-phosphate oxidase N-terminal" evidence="2">
    <location>
        <begin position="6"/>
        <end position="124"/>
    </location>
</feature>
<protein>
    <recommendedName>
        <fullName evidence="2">Pyridoxamine 5'-phosphate oxidase N-terminal domain-containing protein</fullName>
    </recommendedName>
</protein>
<dbReference type="InterPro" id="IPR011576">
    <property type="entry name" value="Pyridox_Oxase_N"/>
</dbReference>